<feature type="transmembrane region" description="Helical" evidence="1">
    <location>
        <begin position="645"/>
        <end position="667"/>
    </location>
</feature>
<feature type="transmembrane region" description="Helical" evidence="1">
    <location>
        <begin position="832"/>
        <end position="852"/>
    </location>
</feature>
<feature type="transmembrane region" description="Helical" evidence="1">
    <location>
        <begin position="679"/>
        <end position="696"/>
    </location>
</feature>
<gene>
    <name evidence="2" type="ORF">Ataiwa_20180</name>
</gene>
<comment type="caution">
    <text evidence="2">The sequence shown here is derived from an EMBL/GenBank/DDBJ whole genome shotgun (WGS) entry which is preliminary data.</text>
</comment>
<dbReference type="EMBL" id="BTPE01000006">
    <property type="protein sequence ID" value="GMQ33746.1"/>
    <property type="molecule type" value="Genomic_DNA"/>
</dbReference>
<feature type="transmembrane region" description="Helical" evidence="1">
    <location>
        <begin position="1125"/>
        <end position="1143"/>
    </location>
</feature>
<keyword evidence="3" id="KW-1185">Reference proteome</keyword>
<dbReference type="Proteomes" id="UP001307705">
    <property type="component" value="Unassembled WGS sequence"/>
</dbReference>
<organism evidence="2 3">
    <name type="scientific">Algoriphagus taiwanensis</name>
    <dbReference type="NCBI Taxonomy" id="1445656"/>
    <lineage>
        <taxon>Bacteria</taxon>
        <taxon>Pseudomonadati</taxon>
        <taxon>Bacteroidota</taxon>
        <taxon>Cytophagia</taxon>
        <taxon>Cytophagales</taxon>
        <taxon>Cyclobacteriaceae</taxon>
        <taxon>Algoriphagus</taxon>
    </lineage>
</organism>
<evidence type="ECO:0000313" key="2">
    <source>
        <dbReference type="EMBL" id="GMQ33746.1"/>
    </source>
</evidence>
<sequence>MKLRTFKIWLFLLPLVGVLGVLLFVQSTNNREELEQQHIRSIASLSKDIPAALADYLVRVDTYILRKAFGELEGDLGQNARDVQAYLSGFEPEILSLRFVEKSNLPAETFEIQKTNVRIRNRPIQVRKELLAKFNQAITSKSFISGNPQSGENILLIDLDVPIRELFRKLEKNDYTFQQFFLTDAKGIILYPKEEEGSQIFDPKSGAKADSLVSYKSGISIQNINYNQSVYRAYSQSINLDPLQLYFVGIYDDAYFQKVGLRINYNLLSILLFTLVVLIASLPILTLVNLGKGDKLSQSRIIQVGISLMALAVVIGFSLSFTKNRIIPVDTLHREIQQAVREFGTKISHYDSLLEKWDGEKPLTPNQVNEYILIDSKNGFVRNILFVGNSNTPALQVKFDEGISFIDLKDRAYVNYFNTEGDSSRFISSHYSRGSGDLESVISHQIENGLVKAITYTPGLSEVLREDFRILLVKDDGSLLYKTEKVESSISNLEESVSQDKWREIQSLMLNNREISQTIQLESPIYLNGHHYTALLSRVENENFDHSLWSIFMVNTNLYHVFSALTSLEGILFILGYFLFLLGTLLLQQAVRKNENRQGFKSFLFDWLVPTKNRQGKLFFLMIFYFGQFLVILGILVAIDLNHLQTLFLLIFSTLQISFANLLMAKLENVRKKDIPREMTAIFLLGITLLLFSLGINPETGRAMGILSIYGLIFSILGFKTIKYDFLKFEKIGSQNQLSLYLLVWFFMIGFFPGYLIQSKTQKFEQVIWNSQSRSNPIIHGGGFEIYEKARRSMMVALTDPFDPKIQNFIAPDQSLVKAAWEGQPFRLTSNWIPFFFFGILLILTFFIIRWIQDSIFFDFNPHFSQKPIHTGPFNYICCINTDQISDEIYSAHTRKLDFQFEPLPKEEEIGESESFLFLHVHCLDDLMGLAKILGKIKKMGGTVTIYSGTLWKQLYASLQSDREKTVFSEAFSDFNFSVEEIHDPYSLGLDSEKNSLTQVKLKKAFYANIWSELSLEEKLVCYYYAEAGFFNPAAESTLMDLAQKGIIKENPESKEEGGWREWRLFSRVFRQFILSNTSKEEVQLFEDYEKKNGNVTVVRTAAISFVLICIAMVGIFDRAFFNEAYAYLTGGLGILGTLYSMFNQGISGLLKGKPKP</sequence>
<feature type="transmembrane region" description="Helical" evidence="1">
    <location>
        <begin position="740"/>
        <end position="757"/>
    </location>
</feature>
<feature type="transmembrane region" description="Helical" evidence="1">
    <location>
        <begin position="1098"/>
        <end position="1119"/>
    </location>
</feature>
<feature type="transmembrane region" description="Helical" evidence="1">
    <location>
        <begin position="618"/>
        <end position="639"/>
    </location>
</feature>
<name>A0ABQ6Q0M7_9BACT</name>
<keyword evidence="1" id="KW-0812">Transmembrane</keyword>
<accession>A0ABQ6Q0M7</accession>
<feature type="transmembrane region" description="Helical" evidence="1">
    <location>
        <begin position="267"/>
        <end position="289"/>
    </location>
</feature>
<protein>
    <submittedName>
        <fullName evidence="2">Uncharacterized protein</fullName>
    </submittedName>
</protein>
<keyword evidence="1" id="KW-0472">Membrane</keyword>
<dbReference type="RefSeq" id="WP_338228580.1">
    <property type="nucleotide sequence ID" value="NZ_BTPE01000006.1"/>
</dbReference>
<proteinExistence type="predicted"/>
<feature type="transmembrane region" description="Helical" evidence="1">
    <location>
        <begin position="301"/>
        <end position="321"/>
    </location>
</feature>
<feature type="transmembrane region" description="Helical" evidence="1">
    <location>
        <begin position="702"/>
        <end position="719"/>
    </location>
</feature>
<keyword evidence="1" id="KW-1133">Transmembrane helix</keyword>
<reference evidence="2 3" key="1">
    <citation type="submission" date="2023-08" db="EMBL/GenBank/DDBJ databases">
        <title>Draft genome sequence of Algoriphagus taiwanensis.</title>
        <authorList>
            <person name="Takatani N."/>
            <person name="Hosokawa M."/>
            <person name="Sawabe T."/>
        </authorList>
    </citation>
    <scope>NUCLEOTIDE SEQUENCE [LARGE SCALE GENOMIC DNA]</scope>
    <source>
        <strain evidence="2 3">JCM 19755</strain>
    </source>
</reference>
<feature type="transmembrane region" description="Helical" evidence="1">
    <location>
        <begin position="558"/>
        <end position="587"/>
    </location>
</feature>
<evidence type="ECO:0000256" key="1">
    <source>
        <dbReference type="SAM" id="Phobius"/>
    </source>
</evidence>
<evidence type="ECO:0000313" key="3">
    <source>
        <dbReference type="Proteomes" id="UP001307705"/>
    </source>
</evidence>